<dbReference type="AlphaFoldDB" id="A0A6J4UU28"/>
<protein>
    <submittedName>
        <fullName evidence="2">Uncharacterized protein</fullName>
    </submittedName>
</protein>
<gene>
    <name evidence="2" type="ORF">AVDCRST_MAG87-1500</name>
</gene>
<feature type="compositionally biased region" description="Polar residues" evidence="1">
    <location>
        <begin position="14"/>
        <end position="23"/>
    </location>
</feature>
<accession>A0A6J4UU28</accession>
<feature type="region of interest" description="Disordered" evidence="1">
    <location>
        <begin position="1"/>
        <end position="39"/>
    </location>
</feature>
<evidence type="ECO:0000313" key="2">
    <source>
        <dbReference type="EMBL" id="CAA9559915.1"/>
    </source>
</evidence>
<proteinExistence type="predicted"/>
<sequence>MAVSRSALHGPPSGSVSGENANQAIAKCRKTPVPRLDQP</sequence>
<reference evidence="2" key="1">
    <citation type="submission" date="2020-02" db="EMBL/GenBank/DDBJ databases">
        <authorList>
            <person name="Meier V. D."/>
        </authorList>
    </citation>
    <scope>NUCLEOTIDE SEQUENCE</scope>
    <source>
        <strain evidence="2">AVDCRST_MAG87</strain>
    </source>
</reference>
<dbReference type="EMBL" id="CADCWJ010000336">
    <property type="protein sequence ID" value="CAA9559915.1"/>
    <property type="molecule type" value="Genomic_DNA"/>
</dbReference>
<organism evidence="2">
    <name type="scientific">uncultured Thermomicrobiales bacterium</name>
    <dbReference type="NCBI Taxonomy" id="1645740"/>
    <lineage>
        <taxon>Bacteria</taxon>
        <taxon>Pseudomonadati</taxon>
        <taxon>Thermomicrobiota</taxon>
        <taxon>Thermomicrobia</taxon>
        <taxon>Thermomicrobiales</taxon>
        <taxon>environmental samples</taxon>
    </lineage>
</organism>
<name>A0A6J4UU28_9BACT</name>
<evidence type="ECO:0000256" key="1">
    <source>
        <dbReference type="SAM" id="MobiDB-lite"/>
    </source>
</evidence>